<dbReference type="RefSeq" id="WP_017841448.1">
    <property type="nucleotide sequence ID" value="NZ_CP035467.1"/>
</dbReference>
<keyword evidence="3" id="KW-0998">Cell outer membrane</keyword>
<dbReference type="InterPro" id="IPR006664">
    <property type="entry name" value="OMP_bac"/>
</dbReference>
<dbReference type="InterPro" id="IPR050330">
    <property type="entry name" value="Bact_OuterMem_StrucFunc"/>
</dbReference>
<dbReference type="OrthoDB" id="9782229at2"/>
<dbReference type="GO" id="GO:0009279">
    <property type="term" value="C:cell outer membrane"/>
    <property type="evidence" value="ECO:0007669"/>
    <property type="project" value="UniProtKB-SubCell"/>
</dbReference>
<evidence type="ECO:0000313" key="8">
    <source>
        <dbReference type="Proteomes" id="UP000305881"/>
    </source>
</evidence>
<dbReference type="PANTHER" id="PTHR30329:SF21">
    <property type="entry name" value="LIPOPROTEIN YIAD-RELATED"/>
    <property type="match status" value="1"/>
</dbReference>
<dbReference type="STRING" id="675511.GCA_000341735_02973"/>
<dbReference type="Proteomes" id="UP000305881">
    <property type="component" value="Chromosome"/>
</dbReference>
<dbReference type="EMBL" id="CP035467">
    <property type="protein sequence ID" value="QCW80840.1"/>
    <property type="molecule type" value="Genomic_DNA"/>
</dbReference>
<dbReference type="PROSITE" id="PS51123">
    <property type="entry name" value="OMPA_2"/>
    <property type="match status" value="1"/>
</dbReference>
<evidence type="ECO:0000256" key="2">
    <source>
        <dbReference type="ARBA" id="ARBA00023136"/>
    </source>
</evidence>
<evidence type="ECO:0000256" key="1">
    <source>
        <dbReference type="ARBA" id="ARBA00004442"/>
    </source>
</evidence>
<accession>A0A4P9UK10</accession>
<evidence type="ECO:0000313" key="7">
    <source>
        <dbReference type="EMBL" id="QCW80840.1"/>
    </source>
</evidence>
<dbReference type="Pfam" id="PF00691">
    <property type="entry name" value="OmpA"/>
    <property type="match status" value="1"/>
</dbReference>
<feature type="domain" description="OmpA-like" evidence="6">
    <location>
        <begin position="80"/>
        <end position="196"/>
    </location>
</feature>
<keyword evidence="2 4" id="KW-0472">Membrane</keyword>
<keyword evidence="8" id="KW-1185">Reference proteome</keyword>
<feature type="signal peptide" evidence="5">
    <location>
        <begin position="1"/>
        <end position="25"/>
    </location>
</feature>
<dbReference type="InterPro" id="IPR036737">
    <property type="entry name" value="OmpA-like_sf"/>
</dbReference>
<dbReference type="CDD" id="cd07185">
    <property type="entry name" value="OmpA_C-like"/>
    <property type="match status" value="1"/>
</dbReference>
<dbReference type="PRINTS" id="PR01021">
    <property type="entry name" value="OMPADOMAIN"/>
</dbReference>
<comment type="subcellular location">
    <subcellularLocation>
        <location evidence="1">Cell outer membrane</location>
    </subcellularLocation>
</comment>
<name>A0A4P9UK10_METBY</name>
<evidence type="ECO:0000256" key="4">
    <source>
        <dbReference type="PROSITE-ProRule" id="PRU00473"/>
    </source>
</evidence>
<feature type="chain" id="PRO_5020469334" evidence="5">
    <location>
        <begin position="26"/>
        <end position="196"/>
    </location>
</feature>
<dbReference type="SMR" id="A0A4P9UK10"/>
<organism evidence="7 8">
    <name type="scientific">Methylotuvimicrobium buryatense</name>
    <name type="common">Methylomicrobium buryatense</name>
    <dbReference type="NCBI Taxonomy" id="95641"/>
    <lineage>
        <taxon>Bacteria</taxon>
        <taxon>Pseudomonadati</taxon>
        <taxon>Pseudomonadota</taxon>
        <taxon>Gammaproteobacteria</taxon>
        <taxon>Methylococcales</taxon>
        <taxon>Methylococcaceae</taxon>
        <taxon>Methylotuvimicrobium</taxon>
    </lineage>
</organism>
<dbReference type="AlphaFoldDB" id="A0A4P9UK10"/>
<evidence type="ECO:0000256" key="5">
    <source>
        <dbReference type="SAM" id="SignalP"/>
    </source>
</evidence>
<dbReference type="InterPro" id="IPR006665">
    <property type="entry name" value="OmpA-like"/>
</dbReference>
<keyword evidence="5" id="KW-0732">Signal</keyword>
<dbReference type="PANTHER" id="PTHR30329">
    <property type="entry name" value="STATOR ELEMENT OF FLAGELLAR MOTOR COMPLEX"/>
    <property type="match status" value="1"/>
</dbReference>
<dbReference type="KEGG" id="mbur:EQU24_00140"/>
<dbReference type="Gene3D" id="3.30.1330.60">
    <property type="entry name" value="OmpA-like domain"/>
    <property type="match status" value="1"/>
</dbReference>
<protein>
    <submittedName>
        <fullName evidence="7">OmpA family protein</fullName>
    </submittedName>
</protein>
<reference evidence="8" key="1">
    <citation type="journal article" date="2019" name="J. Bacteriol.">
        <title>A Mutagenic Screen Identifies a TonB-Dependent Receptor Required for the Lanthanide Metal Switch in the Type I Methanotroph 'Methylotuvimicrobium buryatense' 5GB1C.</title>
        <authorList>
            <person name="Groom J.D."/>
            <person name="Ford S.M."/>
            <person name="Pesesky M.W."/>
            <person name="Lidstrom M.E."/>
        </authorList>
    </citation>
    <scope>NUCLEOTIDE SEQUENCE [LARGE SCALE GENOMIC DNA]</scope>
    <source>
        <strain evidence="8">5GB1C</strain>
    </source>
</reference>
<evidence type="ECO:0000256" key="3">
    <source>
        <dbReference type="ARBA" id="ARBA00023237"/>
    </source>
</evidence>
<gene>
    <name evidence="7" type="ORF">EQU24_00140</name>
</gene>
<evidence type="ECO:0000259" key="6">
    <source>
        <dbReference type="PROSITE" id="PS51123"/>
    </source>
</evidence>
<proteinExistence type="predicted"/>
<sequence length="196" mass="21766">MKLHHSITAASGALLLALYTLNTQAEQVRMYDAPPSAEEMGKVLFGGQTNDTPGTMKMRSINFQPKRNERADDFATAERVEAEKTSIGLPIKFAYNSDEILPESLPFLEEVGKMMTMSDFADKRLIIEGHTDAVGSASYNLDLSRRRAQAVRNYLARNYGVSSNRLTTKGLGKSKPLPGRDPFDAVNRRVQFYSAN</sequence>
<dbReference type="SUPFAM" id="SSF103088">
    <property type="entry name" value="OmpA-like"/>
    <property type="match status" value="1"/>
</dbReference>